<dbReference type="InterPro" id="IPR014721">
    <property type="entry name" value="Ribsml_uS5_D2-typ_fold_subgr"/>
</dbReference>
<dbReference type="GO" id="GO:0005829">
    <property type="term" value="C:cytosol"/>
    <property type="evidence" value="ECO:0007669"/>
    <property type="project" value="TreeGrafter"/>
</dbReference>
<dbReference type="SUPFAM" id="SSF52540">
    <property type="entry name" value="P-loop containing nucleoside triphosphate hydrolases"/>
    <property type="match status" value="1"/>
</dbReference>
<evidence type="ECO:0000256" key="8">
    <source>
        <dbReference type="ARBA" id="ARBA00023016"/>
    </source>
</evidence>
<evidence type="ECO:0000256" key="13">
    <source>
        <dbReference type="RuleBase" id="RU003555"/>
    </source>
</evidence>
<dbReference type="Pfam" id="PF13481">
    <property type="entry name" value="AAA_25"/>
    <property type="match status" value="1"/>
</dbReference>
<dbReference type="HAMAP" id="MF_01498">
    <property type="entry name" value="RadA_bact"/>
    <property type="match status" value="1"/>
</dbReference>
<dbReference type="GO" id="GO:0140664">
    <property type="term" value="F:ATP-dependent DNA damage sensor activity"/>
    <property type="evidence" value="ECO:0007669"/>
    <property type="project" value="InterPro"/>
</dbReference>
<dbReference type="Gene3D" id="3.30.230.10">
    <property type="match status" value="1"/>
</dbReference>
<dbReference type="GO" id="GO:0004252">
    <property type="term" value="F:serine-type endopeptidase activity"/>
    <property type="evidence" value="ECO:0007669"/>
    <property type="project" value="InterPro"/>
</dbReference>
<comment type="function">
    <text evidence="11">Plays a role in repairing double-strand DNA breaks, probably involving stabilizing or processing branched DNA or blocked replication forks.</text>
</comment>
<dbReference type="FunFam" id="3.40.50.300:FF:000050">
    <property type="entry name" value="DNA repair protein RadA"/>
    <property type="match status" value="1"/>
</dbReference>
<evidence type="ECO:0000313" key="16">
    <source>
        <dbReference type="Proteomes" id="UP000005707"/>
    </source>
</evidence>
<feature type="region of interest" description="Lon-protease-like" evidence="11">
    <location>
        <begin position="350"/>
        <end position="459"/>
    </location>
</feature>
<dbReference type="InterPro" id="IPR020568">
    <property type="entry name" value="Ribosomal_Su5_D2-typ_SF"/>
</dbReference>
<dbReference type="Pfam" id="PF18073">
    <property type="entry name" value="Zn_ribbon_LapB"/>
    <property type="match status" value="1"/>
</dbReference>
<evidence type="ECO:0000256" key="5">
    <source>
        <dbReference type="ARBA" id="ARBA00022801"/>
    </source>
</evidence>
<dbReference type="PANTHER" id="PTHR32472">
    <property type="entry name" value="DNA REPAIR PROTEIN RADA"/>
    <property type="match status" value="1"/>
</dbReference>
<keyword evidence="5 15" id="KW-0378">Hydrolase</keyword>
<comment type="similarity">
    <text evidence="11 13">Belongs to the RecA family. RadA subfamily.</text>
</comment>
<dbReference type="PRINTS" id="PR01874">
    <property type="entry name" value="DNAREPAIRADA"/>
</dbReference>
<comment type="function">
    <text evidence="13">DNA-dependent ATPase involved in processing of recombination intermediates, plays a role in repairing DNA breaks. Stimulates the branch migration of RecA-mediated strand transfer reactions, allowing the 3' invading strand to extend heteroduplex DNA faster. Binds ssDNA in the presence of ADP but not other nucleotides, has ATPase activity that is stimulated by ssDNA and various branched DNA structures, but inhibited by SSB. Does not have RecA's homology-searching function.</text>
</comment>
<evidence type="ECO:0000256" key="6">
    <source>
        <dbReference type="ARBA" id="ARBA00022833"/>
    </source>
</evidence>
<dbReference type="PROSITE" id="PS50162">
    <property type="entry name" value="RECA_2"/>
    <property type="match status" value="1"/>
</dbReference>
<dbReference type="AlphaFoldDB" id="U2DVL5"/>
<dbReference type="GO" id="GO:0006508">
    <property type="term" value="P:proteolysis"/>
    <property type="evidence" value="ECO:0007669"/>
    <property type="project" value="InterPro"/>
</dbReference>
<feature type="short sequence motif" description="RadA KNRFG motif" evidence="11">
    <location>
        <begin position="251"/>
        <end position="255"/>
    </location>
</feature>
<dbReference type="GO" id="GO:0004176">
    <property type="term" value="F:ATP-dependent peptidase activity"/>
    <property type="evidence" value="ECO:0007669"/>
    <property type="project" value="InterPro"/>
</dbReference>
<proteinExistence type="inferred from homology"/>
<dbReference type="NCBIfam" id="TIGR00416">
    <property type="entry name" value="sms"/>
    <property type="match status" value="1"/>
</dbReference>
<evidence type="ECO:0000256" key="1">
    <source>
        <dbReference type="ARBA" id="ARBA00022723"/>
    </source>
</evidence>
<dbReference type="GO" id="GO:0000725">
    <property type="term" value="P:recombinational repair"/>
    <property type="evidence" value="ECO:0007669"/>
    <property type="project" value="UniProtKB-UniRule"/>
</dbReference>
<dbReference type="Gene3D" id="3.40.50.300">
    <property type="entry name" value="P-loop containing nucleotide triphosphate hydrolases"/>
    <property type="match status" value="1"/>
</dbReference>
<dbReference type="InterPro" id="IPR041166">
    <property type="entry name" value="Rubredoxin_2"/>
</dbReference>
<protein>
    <recommendedName>
        <fullName evidence="11 12">DNA repair protein RadA</fullName>
    </recommendedName>
</protein>
<feature type="domain" description="RecA family profile 1" evidence="14">
    <location>
        <begin position="66"/>
        <end position="214"/>
    </location>
</feature>
<keyword evidence="2 11" id="KW-0547">Nucleotide-binding</keyword>
<evidence type="ECO:0000256" key="9">
    <source>
        <dbReference type="ARBA" id="ARBA00023125"/>
    </source>
</evidence>
<dbReference type="InParanoid" id="U2DVL5"/>
<dbReference type="EMBL" id="AFNU02000004">
    <property type="protein sequence ID" value="ERJ12412.1"/>
    <property type="molecule type" value="Genomic_DNA"/>
</dbReference>
<dbReference type="InterPro" id="IPR020588">
    <property type="entry name" value="RecA_ATP-bd"/>
</dbReference>
<dbReference type="GO" id="GO:0008270">
    <property type="term" value="F:zinc ion binding"/>
    <property type="evidence" value="ECO:0007669"/>
    <property type="project" value="UniProtKB-KW"/>
</dbReference>
<evidence type="ECO:0000256" key="4">
    <source>
        <dbReference type="ARBA" id="ARBA00022771"/>
    </source>
</evidence>
<evidence type="ECO:0000256" key="3">
    <source>
        <dbReference type="ARBA" id="ARBA00022763"/>
    </source>
</evidence>
<evidence type="ECO:0000256" key="12">
    <source>
        <dbReference type="NCBIfam" id="TIGR00416"/>
    </source>
</evidence>
<dbReference type="CDD" id="cd01121">
    <property type="entry name" value="RadA_SMS_N"/>
    <property type="match status" value="1"/>
</dbReference>
<dbReference type="FunCoup" id="U2DVL5">
    <property type="interactions" value="318"/>
</dbReference>
<dbReference type="InterPro" id="IPR004504">
    <property type="entry name" value="DNA_repair_RadA"/>
</dbReference>
<keyword evidence="8 11" id="KW-0346">Stress response</keyword>
<dbReference type="OrthoDB" id="9803906at2"/>
<dbReference type="PANTHER" id="PTHR32472:SF10">
    <property type="entry name" value="DNA REPAIR PROTEIN RADA-LIKE PROTEIN"/>
    <property type="match status" value="1"/>
</dbReference>
<feature type="binding site" evidence="11">
    <location>
        <begin position="95"/>
        <end position="102"/>
    </location>
    <ligand>
        <name>ATP</name>
        <dbReference type="ChEBI" id="CHEBI:30616"/>
    </ligand>
</feature>
<reference evidence="15 16" key="2">
    <citation type="journal article" date="2013" name="PLoS ONE">
        <title>INDIGO - INtegrated Data Warehouse of MIcrobial GenOmes with Examples from the Red Sea Extremophiles.</title>
        <authorList>
            <person name="Alam I."/>
            <person name="Antunes A."/>
            <person name="Kamau A.A."/>
            <person name="Ba Alawi W."/>
            <person name="Kalkatawi M."/>
            <person name="Stingl U."/>
            <person name="Bajic V.B."/>
        </authorList>
    </citation>
    <scope>NUCLEOTIDE SEQUENCE [LARGE SCALE GENOMIC DNA]</scope>
    <source>
        <strain evidence="15 16">SSD-17B</strain>
    </source>
</reference>
<accession>U2DVL5</accession>
<dbReference type="Proteomes" id="UP000005707">
    <property type="component" value="Unassembled WGS sequence"/>
</dbReference>
<evidence type="ECO:0000259" key="14">
    <source>
        <dbReference type="PROSITE" id="PS50162"/>
    </source>
</evidence>
<dbReference type="RefSeq" id="WP_008825011.1">
    <property type="nucleotide sequence ID" value="NZ_AFNU02000004.1"/>
</dbReference>
<dbReference type="eggNOG" id="COG1066">
    <property type="taxonomic scope" value="Bacteria"/>
</dbReference>
<dbReference type="STRING" id="1033810.HLPCO_001398"/>
<dbReference type="InterPro" id="IPR008269">
    <property type="entry name" value="Lon_proteolytic"/>
</dbReference>
<evidence type="ECO:0000256" key="7">
    <source>
        <dbReference type="ARBA" id="ARBA00022840"/>
    </source>
</evidence>
<keyword evidence="1 11" id="KW-0479">Metal-binding</keyword>
<dbReference type="FunFam" id="3.30.230.10:FF:000031">
    <property type="entry name" value="DNA repair protein RadA"/>
    <property type="match status" value="1"/>
</dbReference>
<keyword evidence="3 11" id="KW-0227">DNA damage</keyword>
<evidence type="ECO:0000256" key="11">
    <source>
        <dbReference type="HAMAP-Rule" id="MF_01498"/>
    </source>
</evidence>
<evidence type="ECO:0000313" key="15">
    <source>
        <dbReference type="EMBL" id="ERJ12412.1"/>
    </source>
</evidence>
<organism evidence="15 16">
    <name type="scientific">Haloplasma contractile SSD-17B</name>
    <dbReference type="NCBI Taxonomy" id="1033810"/>
    <lineage>
        <taxon>Bacteria</taxon>
        <taxon>Bacillati</taxon>
        <taxon>Mycoplasmatota</taxon>
        <taxon>Mollicutes</taxon>
        <taxon>Haloplasmatales</taxon>
        <taxon>Haloplasmataceae</taxon>
        <taxon>Haloplasma</taxon>
    </lineage>
</organism>
<dbReference type="SMART" id="SM00382">
    <property type="entry name" value="AAA"/>
    <property type="match status" value="1"/>
</dbReference>
<dbReference type="Pfam" id="PF05362">
    <property type="entry name" value="Lon_C"/>
    <property type="match status" value="1"/>
</dbReference>
<reference evidence="15 16" key="1">
    <citation type="journal article" date="2011" name="J. Bacteriol.">
        <title>Genome sequence of Haloplasma contractile, an unusual contractile bacterium from a deep-sea anoxic brine lake.</title>
        <authorList>
            <person name="Antunes A."/>
            <person name="Alam I."/>
            <person name="El Dorry H."/>
            <person name="Siam R."/>
            <person name="Robertson A."/>
            <person name="Bajic V.B."/>
            <person name="Stingl U."/>
        </authorList>
    </citation>
    <scope>NUCLEOTIDE SEQUENCE [LARGE SCALE GENOMIC DNA]</scope>
    <source>
        <strain evidence="15 16">SSD-17B</strain>
    </source>
</reference>
<dbReference type="GO" id="GO:0005524">
    <property type="term" value="F:ATP binding"/>
    <property type="evidence" value="ECO:0007669"/>
    <property type="project" value="UniProtKB-UniRule"/>
</dbReference>
<name>U2DVL5_9MOLU</name>
<gene>
    <name evidence="11 15" type="primary">radA</name>
    <name evidence="15" type="ORF">HLPCO_001398</name>
</gene>
<dbReference type="InterPro" id="IPR003593">
    <property type="entry name" value="AAA+_ATPase"/>
</dbReference>
<dbReference type="GO" id="GO:0003684">
    <property type="term" value="F:damaged DNA binding"/>
    <property type="evidence" value="ECO:0007669"/>
    <property type="project" value="InterPro"/>
</dbReference>
<keyword evidence="4 13" id="KW-0863">Zinc-finger</keyword>
<dbReference type="SUPFAM" id="SSF54211">
    <property type="entry name" value="Ribosomal protein S5 domain 2-like"/>
    <property type="match status" value="1"/>
</dbReference>
<evidence type="ECO:0000256" key="10">
    <source>
        <dbReference type="ARBA" id="ARBA00023204"/>
    </source>
</evidence>
<keyword evidence="9 11" id="KW-0238">DNA-binding</keyword>
<comment type="caution">
    <text evidence="15">The sequence shown here is derived from an EMBL/GenBank/DDBJ whole genome shotgun (WGS) entry which is preliminary data.</text>
</comment>
<comment type="domain">
    <text evidence="11">The middle region has homology to RecA with ATPase motifs including the RadA KNRFG motif, while the C-terminus is homologous to Lon protease.</text>
</comment>
<dbReference type="InterPro" id="IPR027417">
    <property type="entry name" value="P-loop_NTPase"/>
</dbReference>
<evidence type="ECO:0000256" key="2">
    <source>
        <dbReference type="ARBA" id="ARBA00022741"/>
    </source>
</evidence>
<keyword evidence="7 11" id="KW-0067">ATP-binding</keyword>
<keyword evidence="6 13" id="KW-0862">Zinc</keyword>
<keyword evidence="10 11" id="KW-0234">DNA repair</keyword>
<keyword evidence="16" id="KW-1185">Reference proteome</keyword>
<sequence length="459" mass="50810">MAKAKTVFFCSECGNESLKWVGKCPGCGSWNTMVEEPKKPKSTTNGLFQKEHSHKPNKITTINTDDAIRYHTSYQEFNRVLGGGIVRGSLVLIGGDPGIGKSTLLLQVAANVGTKDTVLYVTGEESEQQIKNRAERLGLTPDQLYIYSENNTHDIIKHIELLNPSLVIVDSIQTVFVPDITSAPGSVSQVRECTSNFMRLAKTKQIPIFIVGHVTKDGAIAGPRVLEHMVDTVLYFEGERYNTYRILRAVKNRFGSTNEIGIFDMKEKGLEEVLNPSGVFLEDRSYGYAGASVVAAMEGTRPVLVEIQSLLSPTSFGNPKRMSQGIDYNKLSLLIAVLEKRLGLLLQNQDAYIKVTGGVKLVEPAVDVAILCSIVSSYKDQSLSPYDIFIGEVGLTGEIRRVARIEERIKEAHKMGFKRVFIPAKNKKSLSLNLKDFTIVGVNDIEELVKNAFEKQNDF</sequence>